<evidence type="ECO:0000256" key="1">
    <source>
        <dbReference type="SAM" id="MobiDB-lite"/>
    </source>
</evidence>
<evidence type="ECO:0000313" key="2">
    <source>
        <dbReference type="EMBL" id="VDP02900.1"/>
    </source>
</evidence>
<evidence type="ECO:0000313" key="3">
    <source>
        <dbReference type="Proteomes" id="UP000270296"/>
    </source>
</evidence>
<feature type="region of interest" description="Disordered" evidence="1">
    <location>
        <begin position="1"/>
        <end position="28"/>
    </location>
</feature>
<reference evidence="4" key="1">
    <citation type="submission" date="2016-06" db="UniProtKB">
        <authorList>
            <consortium name="WormBaseParasite"/>
        </authorList>
    </citation>
    <scope>IDENTIFICATION</scope>
</reference>
<keyword evidence="3" id="KW-1185">Reference proteome</keyword>
<name>A0A183IK11_9BILA</name>
<dbReference type="AlphaFoldDB" id="A0A183IK11"/>
<dbReference type="WBParaSite" id="SBAD_0000413301-mRNA-1">
    <property type="protein sequence ID" value="SBAD_0000413301-mRNA-1"/>
    <property type="gene ID" value="SBAD_0000413301"/>
</dbReference>
<dbReference type="Proteomes" id="UP000270296">
    <property type="component" value="Unassembled WGS sequence"/>
</dbReference>
<protein>
    <submittedName>
        <fullName evidence="4">DUF4477 domain-containing protein</fullName>
    </submittedName>
</protein>
<sequence>MKASYADQFSEDSYTAKFSSDRWDRWSHRSSGSVFDGTTSDMDDSSMNTVVSAVSPMDRNAATSESGISDSTSVYPVVENTQLKVQCQQMIEHLKSMLTYVYDFYVVVCHGQREHYHTLLRELSLKIRPNLIRMDEQVVSRQEVVRKNLDKCHISDHSVQWLLQFNKLFITMREIIGRLTLVIIDELERIITLKIRGCGKVLAQYDLEEEMDKIVCSVQSLAIELSKQDAVDDIN</sequence>
<proteinExistence type="predicted"/>
<dbReference type="EMBL" id="UZAM01008042">
    <property type="protein sequence ID" value="VDP02900.1"/>
    <property type="molecule type" value="Genomic_DNA"/>
</dbReference>
<organism evidence="4">
    <name type="scientific">Soboliphyme baturini</name>
    <dbReference type="NCBI Taxonomy" id="241478"/>
    <lineage>
        <taxon>Eukaryota</taxon>
        <taxon>Metazoa</taxon>
        <taxon>Ecdysozoa</taxon>
        <taxon>Nematoda</taxon>
        <taxon>Enoplea</taxon>
        <taxon>Dorylaimia</taxon>
        <taxon>Dioctophymatida</taxon>
        <taxon>Dioctophymatoidea</taxon>
        <taxon>Soboliphymatidae</taxon>
        <taxon>Soboliphyme</taxon>
    </lineage>
</organism>
<gene>
    <name evidence="2" type="ORF">SBAD_LOCUS3957</name>
</gene>
<reference evidence="2 3" key="2">
    <citation type="submission" date="2018-11" db="EMBL/GenBank/DDBJ databases">
        <authorList>
            <consortium name="Pathogen Informatics"/>
        </authorList>
    </citation>
    <scope>NUCLEOTIDE SEQUENCE [LARGE SCALE GENOMIC DNA]</scope>
</reference>
<accession>A0A183IK11</accession>
<dbReference type="OrthoDB" id="128536at2759"/>
<evidence type="ECO:0000313" key="4">
    <source>
        <dbReference type="WBParaSite" id="SBAD_0000413301-mRNA-1"/>
    </source>
</evidence>